<dbReference type="GO" id="GO:0009061">
    <property type="term" value="P:anaerobic respiration"/>
    <property type="evidence" value="ECO:0007669"/>
    <property type="project" value="TreeGrafter"/>
</dbReference>
<dbReference type="GO" id="GO:0022904">
    <property type="term" value="P:respiratory electron transport chain"/>
    <property type="evidence" value="ECO:0007669"/>
    <property type="project" value="InterPro"/>
</dbReference>
<accession>A0A1I3FMA7</accession>
<feature type="transmembrane region" description="Helical" evidence="6">
    <location>
        <begin position="15"/>
        <end position="35"/>
    </location>
</feature>
<dbReference type="GO" id="GO:0036397">
    <property type="term" value="F:formate dehydrogenase (quinone) activity"/>
    <property type="evidence" value="ECO:0007669"/>
    <property type="project" value="TreeGrafter"/>
</dbReference>
<feature type="transmembrane region" description="Helical" evidence="6">
    <location>
        <begin position="55"/>
        <end position="75"/>
    </location>
</feature>
<dbReference type="OrthoDB" id="1808646at2"/>
<dbReference type="GO" id="GO:0015944">
    <property type="term" value="P:formate oxidation"/>
    <property type="evidence" value="ECO:0007669"/>
    <property type="project" value="TreeGrafter"/>
</dbReference>
<dbReference type="AlphaFoldDB" id="A0A1I3FMA7"/>
<evidence type="ECO:0000256" key="6">
    <source>
        <dbReference type="SAM" id="Phobius"/>
    </source>
</evidence>
<proteinExistence type="predicted"/>
<evidence type="ECO:0000256" key="2">
    <source>
        <dbReference type="ARBA" id="ARBA00022475"/>
    </source>
</evidence>
<evidence type="ECO:0000256" key="1">
    <source>
        <dbReference type="ARBA" id="ARBA00004651"/>
    </source>
</evidence>
<keyword evidence="3 6" id="KW-0812">Transmembrane</keyword>
<feature type="transmembrane region" description="Helical" evidence="6">
    <location>
        <begin position="126"/>
        <end position="145"/>
    </location>
</feature>
<dbReference type="PANTHER" id="PTHR30074:SF6">
    <property type="entry name" value="FORMATE DEHYDROGENASE GAMMA SUBUNIT"/>
    <property type="match status" value="1"/>
</dbReference>
<evidence type="ECO:0000259" key="7">
    <source>
        <dbReference type="Pfam" id="PF01292"/>
    </source>
</evidence>
<name>A0A1I3FMA7_SELRU</name>
<keyword evidence="2" id="KW-1003">Cell membrane</keyword>
<dbReference type="GO" id="GO:0009326">
    <property type="term" value="C:formate dehydrogenase complex"/>
    <property type="evidence" value="ECO:0007669"/>
    <property type="project" value="TreeGrafter"/>
</dbReference>
<dbReference type="InterPro" id="IPR051817">
    <property type="entry name" value="FDH_cytochrome_b556_subunit"/>
</dbReference>
<evidence type="ECO:0000313" key="9">
    <source>
        <dbReference type="Proteomes" id="UP000183639"/>
    </source>
</evidence>
<dbReference type="Proteomes" id="UP000183639">
    <property type="component" value="Unassembled WGS sequence"/>
</dbReference>
<keyword evidence="5 6" id="KW-0472">Membrane</keyword>
<keyword evidence="4 6" id="KW-1133">Transmembrane helix</keyword>
<gene>
    <name evidence="8" type="ORF">SAMN04487861_11613</name>
</gene>
<protein>
    <submittedName>
        <fullName evidence="8">Formate dehydrogenase subunit gamma</fullName>
    </submittedName>
</protein>
<dbReference type="GO" id="GO:0005886">
    <property type="term" value="C:plasma membrane"/>
    <property type="evidence" value="ECO:0007669"/>
    <property type="project" value="UniProtKB-SubCell"/>
</dbReference>
<evidence type="ECO:0000256" key="3">
    <source>
        <dbReference type="ARBA" id="ARBA00022692"/>
    </source>
</evidence>
<dbReference type="RefSeq" id="WP_075444282.1">
    <property type="nucleotide sequence ID" value="NZ_FOQK01000016.1"/>
</dbReference>
<dbReference type="PANTHER" id="PTHR30074">
    <property type="entry name" value="FORMATE DEHYDROGENASE, NITRATE-INDUCIBLE, CYTOCHROME B556 FDN SUBUNIT"/>
    <property type="match status" value="1"/>
</dbReference>
<dbReference type="GO" id="GO:0009055">
    <property type="term" value="F:electron transfer activity"/>
    <property type="evidence" value="ECO:0007669"/>
    <property type="project" value="InterPro"/>
</dbReference>
<evidence type="ECO:0000313" key="8">
    <source>
        <dbReference type="EMBL" id="SFI12398.1"/>
    </source>
</evidence>
<sequence length="229" mass="25608">MLVNKKYIKRHKMGFVYFHWINAISFFLLFLTALPLYTDTFRFLYDMFGAATLQYAHRVFAVIFIANPIIGLVTAHDGIRRLVKEVLSFGRDDIVFNQKFPAELIGKEPEGIPPQSFYNGGEKMNILLQAVIWALLVISGAVLWFGEGLVSPAIRTWMIPLHSICAGFGFAAAIGHIYLALGVNPDSMQGMCDGTVKASYAAKHHGKWVDELVAEGKVTREEIKQAVKN</sequence>
<organism evidence="8 9">
    <name type="scientific">Selenomonas ruminantium</name>
    <dbReference type="NCBI Taxonomy" id="971"/>
    <lineage>
        <taxon>Bacteria</taxon>
        <taxon>Bacillati</taxon>
        <taxon>Bacillota</taxon>
        <taxon>Negativicutes</taxon>
        <taxon>Selenomonadales</taxon>
        <taxon>Selenomonadaceae</taxon>
        <taxon>Selenomonas</taxon>
    </lineage>
</organism>
<reference evidence="8 9" key="1">
    <citation type="submission" date="2016-10" db="EMBL/GenBank/DDBJ databases">
        <authorList>
            <person name="de Groot N.N."/>
        </authorList>
    </citation>
    <scope>NUCLEOTIDE SEQUENCE [LARGE SCALE GENOMIC DNA]</scope>
    <source>
        <strain evidence="8 9">Z108</strain>
    </source>
</reference>
<dbReference type="Gene3D" id="1.20.950.20">
    <property type="entry name" value="Transmembrane di-heme cytochromes, Chain C"/>
    <property type="match status" value="1"/>
</dbReference>
<feature type="domain" description="Cytochrome b561 bacterial/Ni-hydrogenase" evidence="7">
    <location>
        <begin position="14"/>
        <end position="181"/>
    </location>
</feature>
<evidence type="ECO:0000256" key="5">
    <source>
        <dbReference type="ARBA" id="ARBA00023136"/>
    </source>
</evidence>
<dbReference type="Pfam" id="PF01292">
    <property type="entry name" value="Ni_hydr_CYTB"/>
    <property type="match status" value="1"/>
</dbReference>
<dbReference type="InterPro" id="IPR011577">
    <property type="entry name" value="Cyt_b561_bac/Ni-Hgenase"/>
</dbReference>
<evidence type="ECO:0000256" key="4">
    <source>
        <dbReference type="ARBA" id="ARBA00022989"/>
    </source>
</evidence>
<dbReference type="EMBL" id="FOQK01000016">
    <property type="protein sequence ID" value="SFI12398.1"/>
    <property type="molecule type" value="Genomic_DNA"/>
</dbReference>
<dbReference type="SUPFAM" id="SSF81342">
    <property type="entry name" value="Transmembrane di-heme cytochromes"/>
    <property type="match status" value="1"/>
</dbReference>
<dbReference type="InterPro" id="IPR016174">
    <property type="entry name" value="Di-haem_cyt_TM"/>
</dbReference>
<feature type="transmembrane region" description="Helical" evidence="6">
    <location>
        <begin position="157"/>
        <end position="181"/>
    </location>
</feature>
<comment type="subcellular location">
    <subcellularLocation>
        <location evidence="1">Cell membrane</location>
        <topology evidence="1">Multi-pass membrane protein</topology>
    </subcellularLocation>
</comment>